<proteinExistence type="predicted"/>
<dbReference type="Proteomes" id="UP000638462">
    <property type="component" value="Unassembled WGS sequence"/>
</dbReference>
<dbReference type="RefSeq" id="WP_188731970.1">
    <property type="nucleotide sequence ID" value="NZ_BMIT01000047.1"/>
</dbReference>
<comment type="caution">
    <text evidence="1">The sequence shown here is derived from an EMBL/GenBank/DDBJ whole genome shotgun (WGS) entry which is preliminary data.</text>
</comment>
<sequence>MTQLPSNFSEDLTVQRLRVVSDKLLDVLDEANDFAQSPNATPWFKGTANYGLPQGMLKLMHEDNDYPWLTLANNTMDYTVRIGNTLVQFVVDDPYSPRKSHRKQRNAVERNQLALALEEHDQNTPLIWRFYMNPISNGIDYSPQVTLVGYDINKNIVCTWTHDDVVTGPIGSPKVQAIEIEAPVLKRKVAEGKESSNE</sequence>
<accession>A0ABQ1UFL0</accession>
<evidence type="ECO:0008006" key="3">
    <source>
        <dbReference type="Google" id="ProtNLM"/>
    </source>
</evidence>
<dbReference type="EMBL" id="BMIT01000047">
    <property type="protein sequence ID" value="GGF15614.1"/>
    <property type="molecule type" value="Genomic_DNA"/>
</dbReference>
<reference evidence="2" key="1">
    <citation type="journal article" date="2019" name="Int. J. Syst. Evol. Microbiol.">
        <title>The Global Catalogue of Microorganisms (GCM) 10K type strain sequencing project: providing services to taxonomists for standard genome sequencing and annotation.</title>
        <authorList>
            <consortium name="The Broad Institute Genomics Platform"/>
            <consortium name="The Broad Institute Genome Sequencing Center for Infectious Disease"/>
            <person name="Wu L."/>
            <person name="Ma J."/>
        </authorList>
    </citation>
    <scope>NUCLEOTIDE SEQUENCE [LARGE SCALE GENOMIC DNA]</scope>
    <source>
        <strain evidence="2">CGMCC 1.15394</strain>
    </source>
</reference>
<evidence type="ECO:0000313" key="1">
    <source>
        <dbReference type="EMBL" id="GGF15614.1"/>
    </source>
</evidence>
<gene>
    <name evidence="1" type="ORF">GCM10008027_45480</name>
</gene>
<evidence type="ECO:0000313" key="2">
    <source>
        <dbReference type="Proteomes" id="UP000638462"/>
    </source>
</evidence>
<keyword evidence="2" id="KW-1185">Reference proteome</keyword>
<name>A0ABQ1UFL0_9GAMM</name>
<protein>
    <recommendedName>
        <fullName evidence="3">Phage protein</fullName>
    </recommendedName>
</protein>
<organism evidence="1 2">
    <name type="scientific">Pseudoalteromonas gelatinilytica</name>
    <dbReference type="NCBI Taxonomy" id="1703256"/>
    <lineage>
        <taxon>Bacteria</taxon>
        <taxon>Pseudomonadati</taxon>
        <taxon>Pseudomonadota</taxon>
        <taxon>Gammaproteobacteria</taxon>
        <taxon>Alteromonadales</taxon>
        <taxon>Pseudoalteromonadaceae</taxon>
        <taxon>Pseudoalteromonas</taxon>
    </lineage>
</organism>